<dbReference type="Proteomes" id="UP001634394">
    <property type="component" value="Unassembled WGS sequence"/>
</dbReference>
<accession>A0ABD3UXE5</accession>
<keyword evidence="1" id="KW-0732">Signal</keyword>
<evidence type="ECO:0000313" key="2">
    <source>
        <dbReference type="EMBL" id="KAL3854132.1"/>
    </source>
</evidence>
<comment type="caution">
    <text evidence="2">The sequence shown here is derived from an EMBL/GenBank/DDBJ whole genome shotgun (WGS) entry which is preliminary data.</text>
</comment>
<feature type="chain" id="PRO_5044874928" evidence="1">
    <location>
        <begin position="17"/>
        <end position="138"/>
    </location>
</feature>
<feature type="non-terminal residue" evidence="2">
    <location>
        <position position="1"/>
    </location>
</feature>
<reference evidence="2 3" key="1">
    <citation type="submission" date="2024-11" db="EMBL/GenBank/DDBJ databases">
        <title>Chromosome-level genome assembly of the freshwater bivalve Anodonta woodiana.</title>
        <authorList>
            <person name="Chen X."/>
        </authorList>
    </citation>
    <scope>NUCLEOTIDE SEQUENCE [LARGE SCALE GENOMIC DNA]</scope>
    <source>
        <strain evidence="2">MN2024</strain>
        <tissue evidence="2">Gills</tissue>
    </source>
</reference>
<keyword evidence="3" id="KW-1185">Reference proteome</keyword>
<protein>
    <submittedName>
        <fullName evidence="2">Uncharacterized protein</fullName>
    </submittedName>
</protein>
<feature type="non-terminal residue" evidence="2">
    <location>
        <position position="138"/>
    </location>
</feature>
<dbReference type="AlphaFoldDB" id="A0ABD3UXE5"/>
<feature type="signal peptide" evidence="1">
    <location>
        <begin position="1"/>
        <end position="16"/>
    </location>
</feature>
<evidence type="ECO:0000313" key="3">
    <source>
        <dbReference type="Proteomes" id="UP001634394"/>
    </source>
</evidence>
<dbReference type="EMBL" id="JBJQND010000014">
    <property type="protein sequence ID" value="KAL3854132.1"/>
    <property type="molecule type" value="Genomic_DNA"/>
</dbReference>
<organism evidence="2 3">
    <name type="scientific">Sinanodonta woodiana</name>
    <name type="common">Chinese pond mussel</name>
    <name type="synonym">Anodonta woodiana</name>
    <dbReference type="NCBI Taxonomy" id="1069815"/>
    <lineage>
        <taxon>Eukaryota</taxon>
        <taxon>Metazoa</taxon>
        <taxon>Spiralia</taxon>
        <taxon>Lophotrochozoa</taxon>
        <taxon>Mollusca</taxon>
        <taxon>Bivalvia</taxon>
        <taxon>Autobranchia</taxon>
        <taxon>Heteroconchia</taxon>
        <taxon>Palaeoheterodonta</taxon>
        <taxon>Unionida</taxon>
        <taxon>Unionoidea</taxon>
        <taxon>Unionidae</taxon>
        <taxon>Unioninae</taxon>
        <taxon>Sinanodonta</taxon>
    </lineage>
</organism>
<gene>
    <name evidence="2" type="ORF">ACJMK2_013410</name>
</gene>
<proteinExistence type="predicted"/>
<sequence>IGLLWIVFVSYVLINAADQRGKRLLIQQTANSFSSSRNYFGGGVIVLGGASGTSGSSGCEHYSEYKDLIRLENDLQCHSVDTVFTKLRALHERTLLHGTNCMRDAIQKLSIYFSTYHDHFKGCKCTGFLFVHPERYHN</sequence>
<name>A0ABD3UXE5_SINWO</name>
<evidence type="ECO:0000256" key="1">
    <source>
        <dbReference type="SAM" id="SignalP"/>
    </source>
</evidence>